<keyword evidence="2" id="KW-1277">Toxin-antitoxin system</keyword>
<dbReference type="Gene3D" id="3.30.2310.20">
    <property type="entry name" value="RelE-like"/>
    <property type="match status" value="1"/>
</dbReference>
<gene>
    <name evidence="7" type="ORF">F3J37_01500</name>
</gene>
<evidence type="ECO:0000256" key="2">
    <source>
        <dbReference type="ARBA" id="ARBA00022649"/>
    </source>
</evidence>
<evidence type="ECO:0000256" key="4">
    <source>
        <dbReference type="ARBA" id="ARBA00022759"/>
    </source>
</evidence>
<keyword evidence="4" id="KW-0255">Endonuclease</keyword>
<comment type="caution">
    <text evidence="7">The sequence shown here is derived from an EMBL/GenBank/DDBJ whole genome shotgun (WGS) entry which is preliminary data.</text>
</comment>
<dbReference type="PANTHER" id="PTHR38039">
    <property type="entry name" value="TOXIN YOEB"/>
    <property type="match status" value="1"/>
</dbReference>
<evidence type="ECO:0000256" key="3">
    <source>
        <dbReference type="ARBA" id="ARBA00022722"/>
    </source>
</evidence>
<evidence type="ECO:0000313" key="8">
    <source>
        <dbReference type="Proteomes" id="UP001515780"/>
    </source>
</evidence>
<dbReference type="InterPro" id="IPR035093">
    <property type="entry name" value="RelE/ParE_toxin_dom_sf"/>
</dbReference>
<proteinExistence type="inferred from homology"/>
<name>A0ABX0RJY4_9GAMM</name>
<dbReference type="NCBIfam" id="TIGR02116">
    <property type="entry name" value="toxin_Txe_YoeB"/>
    <property type="match status" value="1"/>
</dbReference>
<dbReference type="RefSeq" id="WP_166718812.1">
    <property type="nucleotide sequence ID" value="NZ_VWXC01000001.1"/>
</dbReference>
<dbReference type="PANTHER" id="PTHR38039:SF1">
    <property type="entry name" value="TOXIN YOEB"/>
    <property type="match status" value="1"/>
</dbReference>
<dbReference type="EMBL" id="VWXC01000001">
    <property type="protein sequence ID" value="NIG17353.1"/>
    <property type="molecule type" value="Genomic_DNA"/>
</dbReference>
<reference evidence="7 8" key="1">
    <citation type="journal article" date="2019" name="bioRxiv">
        <title>Bacteria contribute to plant secondary compound degradation in a generalist herbivore system.</title>
        <authorList>
            <person name="Francoeur C.B."/>
            <person name="Khadempour L."/>
            <person name="Moreira-Soto R.D."/>
            <person name="Gotting K."/>
            <person name="Book A.J."/>
            <person name="Pinto-Tomas A.A."/>
            <person name="Keefover-Ring K."/>
            <person name="Currie C.R."/>
        </authorList>
    </citation>
    <scope>NUCLEOTIDE SEQUENCE [LARGE SCALE GENOMIC DNA]</scope>
    <source>
        <strain evidence="7">Al-1710</strain>
    </source>
</reference>
<dbReference type="Proteomes" id="UP001515780">
    <property type="component" value="Unassembled WGS sequence"/>
</dbReference>
<dbReference type="SUPFAM" id="SSF143011">
    <property type="entry name" value="RelE-like"/>
    <property type="match status" value="1"/>
</dbReference>
<comment type="similarity">
    <text evidence="1">Belongs to the YoeB family.</text>
</comment>
<evidence type="ECO:0000256" key="6">
    <source>
        <dbReference type="ARBA" id="ARBA00030388"/>
    </source>
</evidence>
<organism evidence="7 8">
    <name type="scientific">Candidatus Pantoea communis</name>
    <dbReference type="NCBI Taxonomy" id="2608354"/>
    <lineage>
        <taxon>Bacteria</taxon>
        <taxon>Pseudomonadati</taxon>
        <taxon>Pseudomonadota</taxon>
        <taxon>Gammaproteobacteria</taxon>
        <taxon>Enterobacterales</taxon>
        <taxon>Erwiniaceae</taxon>
        <taxon>Pantoea</taxon>
    </lineage>
</organism>
<sequence length="89" mass="10887">MNKIIQFSANAWEDYLYWQELDKTMLSKINMMIKQIDTSPFEGIGRPERLTLNYPEYWSRRIEGDHRLIYTCEDNQIKVMACRYHYRSE</sequence>
<evidence type="ECO:0000256" key="5">
    <source>
        <dbReference type="ARBA" id="ARBA00022801"/>
    </source>
</evidence>
<evidence type="ECO:0000256" key="1">
    <source>
        <dbReference type="ARBA" id="ARBA00008172"/>
    </source>
</evidence>
<accession>A0ABX0RJY4</accession>
<evidence type="ECO:0000313" key="7">
    <source>
        <dbReference type="EMBL" id="NIG17353.1"/>
    </source>
</evidence>
<keyword evidence="8" id="KW-1185">Reference proteome</keyword>
<dbReference type="InterPro" id="IPR009614">
    <property type="entry name" value="YoeB_toxin"/>
</dbReference>
<protein>
    <recommendedName>
        <fullName evidence="6">Putative mRNA interferase YoeB</fullName>
    </recommendedName>
</protein>
<keyword evidence="5" id="KW-0378">Hydrolase</keyword>
<keyword evidence="3" id="KW-0540">Nuclease</keyword>
<dbReference type="Pfam" id="PF06769">
    <property type="entry name" value="YoeB_toxin"/>
    <property type="match status" value="1"/>
</dbReference>